<dbReference type="AlphaFoldDB" id="A0A1I4K2W3"/>
<dbReference type="EMBL" id="FOTQ01000001">
    <property type="protein sequence ID" value="SFL72971.1"/>
    <property type="molecule type" value="Genomic_DNA"/>
</dbReference>
<dbReference type="SUPFAM" id="SSF160935">
    <property type="entry name" value="VPA0735-like"/>
    <property type="match status" value="1"/>
</dbReference>
<dbReference type="Proteomes" id="UP000199144">
    <property type="component" value="Unassembled WGS sequence"/>
</dbReference>
<name>A0A1I4K2W3_9RHOB</name>
<feature type="domain" description="DUF1214" evidence="1">
    <location>
        <begin position="45"/>
        <end position="124"/>
    </location>
</feature>
<reference evidence="2 3" key="1">
    <citation type="submission" date="2016-10" db="EMBL/GenBank/DDBJ databases">
        <authorList>
            <person name="de Groot N.N."/>
        </authorList>
    </citation>
    <scope>NUCLEOTIDE SEQUENCE [LARGE SCALE GENOMIC DNA]</scope>
    <source>
        <strain evidence="2 3">DSM 15283</strain>
    </source>
</reference>
<dbReference type="InterPro" id="IPR037049">
    <property type="entry name" value="DUF1214_C_sf"/>
</dbReference>
<dbReference type="Gene3D" id="2.60.120.600">
    <property type="entry name" value="Domain of unknown function DUF1214, C-terminal domain"/>
    <property type="match status" value="1"/>
</dbReference>
<evidence type="ECO:0000259" key="1">
    <source>
        <dbReference type="Pfam" id="PF06742"/>
    </source>
</evidence>
<evidence type="ECO:0000313" key="2">
    <source>
        <dbReference type="EMBL" id="SFL72971.1"/>
    </source>
</evidence>
<dbReference type="STRING" id="254406.SAMN04488042_1011286"/>
<gene>
    <name evidence="2" type="ORF">SAMN04488042_1011286</name>
</gene>
<dbReference type="OrthoDB" id="9777345at2"/>
<proteinExistence type="predicted"/>
<organism evidence="2 3">
    <name type="scientific">Shimia aestuarii</name>
    <dbReference type="NCBI Taxonomy" id="254406"/>
    <lineage>
        <taxon>Bacteria</taxon>
        <taxon>Pseudomonadati</taxon>
        <taxon>Pseudomonadota</taxon>
        <taxon>Alphaproteobacteria</taxon>
        <taxon>Rhodobacterales</taxon>
        <taxon>Roseobacteraceae</taxon>
    </lineage>
</organism>
<protein>
    <recommendedName>
        <fullName evidence="1">DUF1214 domain-containing protein</fullName>
    </recommendedName>
</protein>
<sequence>MSFRNGGQGCCGCHDAVRSNVGRGGLPEQEALYLGVEPRLPVGEHRIDVSAVVPVGAFWSISLYNAAGFFEPNAFDGYVVNSVMGKRNDDGSPTVHLGGCEDGRVNCLPIMEGWNYTVRLYQPSPEILDGSWAFLSARPMQ</sequence>
<evidence type="ECO:0000313" key="3">
    <source>
        <dbReference type="Proteomes" id="UP000199144"/>
    </source>
</evidence>
<dbReference type="InterPro" id="IPR010621">
    <property type="entry name" value="DUF1214"/>
</dbReference>
<accession>A0A1I4K2W3</accession>
<dbReference type="Pfam" id="PF06742">
    <property type="entry name" value="DUF1214"/>
    <property type="match status" value="1"/>
</dbReference>
<keyword evidence="3" id="KW-1185">Reference proteome</keyword>